<dbReference type="AlphaFoldDB" id="A0A0N4X2J9"/>
<dbReference type="EMBL" id="UZAF01020663">
    <property type="protein sequence ID" value="VDO71908.1"/>
    <property type="molecule type" value="Genomic_DNA"/>
</dbReference>
<protein>
    <submittedName>
        <fullName evidence="6">ABC transporter domain-containing protein</fullName>
    </submittedName>
</protein>
<accession>A0A0N4X2J9</accession>
<sequence>MALIAPAVQIISKVLFYRKFFETLIYFNAVALVCSKRIDEFLQADELVRQKQNIEDEMVPITLDNCFFSWGKEKEHLKDITLKVLQGEFHAIVGSLGSGKSSLLSAILGEMTQLDGTRKICGTIAYVPQTAWILNQTVRANILYGMDYDRNKYDRVWFIKVALIVQYKVPFAAC</sequence>
<organism evidence="6">
    <name type="scientific">Haemonchus placei</name>
    <name type="common">Barber's pole worm</name>
    <dbReference type="NCBI Taxonomy" id="6290"/>
    <lineage>
        <taxon>Eukaryota</taxon>
        <taxon>Metazoa</taxon>
        <taxon>Ecdysozoa</taxon>
        <taxon>Nematoda</taxon>
        <taxon>Chromadorea</taxon>
        <taxon>Rhabditida</taxon>
        <taxon>Rhabditina</taxon>
        <taxon>Rhabditomorpha</taxon>
        <taxon>Strongyloidea</taxon>
        <taxon>Trichostrongylidae</taxon>
        <taxon>Haemonchus</taxon>
    </lineage>
</organism>
<keyword evidence="5" id="KW-1185">Reference proteome</keyword>
<keyword evidence="1" id="KW-0547">Nucleotide-binding</keyword>
<dbReference type="OrthoDB" id="5842308at2759"/>
<dbReference type="WBParaSite" id="HPLM_0001858601-mRNA-1">
    <property type="protein sequence ID" value="HPLM_0001858601-mRNA-1"/>
    <property type="gene ID" value="HPLM_0001858601"/>
</dbReference>
<dbReference type="GO" id="GO:0016887">
    <property type="term" value="F:ATP hydrolysis activity"/>
    <property type="evidence" value="ECO:0007669"/>
    <property type="project" value="InterPro"/>
</dbReference>
<dbReference type="GO" id="GO:0005524">
    <property type="term" value="F:ATP binding"/>
    <property type="evidence" value="ECO:0007669"/>
    <property type="project" value="UniProtKB-KW"/>
</dbReference>
<dbReference type="STRING" id="6290.A0A0N4X2J9"/>
<reference evidence="4 5" key="2">
    <citation type="submission" date="2018-11" db="EMBL/GenBank/DDBJ databases">
        <authorList>
            <consortium name="Pathogen Informatics"/>
        </authorList>
    </citation>
    <scope>NUCLEOTIDE SEQUENCE [LARGE SCALE GENOMIC DNA]</scope>
    <source>
        <strain evidence="4 5">MHpl1</strain>
    </source>
</reference>
<dbReference type="SUPFAM" id="SSF52540">
    <property type="entry name" value="P-loop containing nucleoside triphosphate hydrolases"/>
    <property type="match status" value="1"/>
</dbReference>
<dbReference type="InterPro" id="IPR050173">
    <property type="entry name" value="ABC_transporter_C-like"/>
</dbReference>
<evidence type="ECO:0000313" key="5">
    <source>
        <dbReference type="Proteomes" id="UP000268014"/>
    </source>
</evidence>
<evidence type="ECO:0000313" key="4">
    <source>
        <dbReference type="EMBL" id="VDO71908.1"/>
    </source>
</evidence>
<dbReference type="Pfam" id="PF00005">
    <property type="entry name" value="ABC_tran"/>
    <property type="match status" value="1"/>
</dbReference>
<dbReference type="Proteomes" id="UP000268014">
    <property type="component" value="Unassembled WGS sequence"/>
</dbReference>
<dbReference type="InterPro" id="IPR003439">
    <property type="entry name" value="ABC_transporter-like_ATP-bd"/>
</dbReference>
<dbReference type="GO" id="GO:0042626">
    <property type="term" value="F:ATPase-coupled transmembrane transporter activity"/>
    <property type="evidence" value="ECO:0007669"/>
    <property type="project" value="TreeGrafter"/>
</dbReference>
<feature type="domain" description="ABC transporter" evidence="3">
    <location>
        <begin position="77"/>
        <end position="141"/>
    </location>
</feature>
<proteinExistence type="predicted"/>
<evidence type="ECO:0000313" key="6">
    <source>
        <dbReference type="WBParaSite" id="HPLM_0001858601-mRNA-1"/>
    </source>
</evidence>
<evidence type="ECO:0000259" key="3">
    <source>
        <dbReference type="Pfam" id="PF00005"/>
    </source>
</evidence>
<dbReference type="InterPro" id="IPR027417">
    <property type="entry name" value="P-loop_NTPase"/>
</dbReference>
<dbReference type="PANTHER" id="PTHR24223">
    <property type="entry name" value="ATP-BINDING CASSETTE SUB-FAMILY C"/>
    <property type="match status" value="1"/>
</dbReference>
<dbReference type="Gene3D" id="3.40.50.300">
    <property type="entry name" value="P-loop containing nucleotide triphosphate hydrolases"/>
    <property type="match status" value="1"/>
</dbReference>
<evidence type="ECO:0000256" key="2">
    <source>
        <dbReference type="ARBA" id="ARBA00022840"/>
    </source>
</evidence>
<reference evidence="6" key="1">
    <citation type="submission" date="2017-02" db="UniProtKB">
        <authorList>
            <consortium name="WormBaseParasite"/>
        </authorList>
    </citation>
    <scope>IDENTIFICATION</scope>
</reference>
<evidence type="ECO:0000256" key="1">
    <source>
        <dbReference type="ARBA" id="ARBA00022741"/>
    </source>
</evidence>
<name>A0A0N4X2J9_HAEPC</name>
<keyword evidence="2" id="KW-0067">ATP-binding</keyword>
<dbReference type="GO" id="GO:0016020">
    <property type="term" value="C:membrane"/>
    <property type="evidence" value="ECO:0007669"/>
    <property type="project" value="TreeGrafter"/>
</dbReference>
<gene>
    <name evidence="4" type="ORF">HPLM_LOCUS18578</name>
</gene>